<dbReference type="InterPro" id="IPR029063">
    <property type="entry name" value="SAM-dependent_MTases_sf"/>
</dbReference>
<dbReference type="PANTHER" id="PTHR42933:SF1">
    <property type="entry name" value="SITE-SPECIFIC DNA-METHYLTRANSFERASE (ADENINE-SPECIFIC)"/>
    <property type="match status" value="1"/>
</dbReference>
<evidence type="ECO:0000256" key="2">
    <source>
        <dbReference type="ARBA" id="ARBA00011900"/>
    </source>
</evidence>
<evidence type="ECO:0000313" key="10">
    <source>
        <dbReference type="Proteomes" id="UP000249046"/>
    </source>
</evidence>
<dbReference type="PRINTS" id="PR00507">
    <property type="entry name" value="N12N6MTFRASE"/>
</dbReference>
<dbReference type="InterPro" id="IPR003356">
    <property type="entry name" value="DNA_methylase_A-5"/>
</dbReference>
<keyword evidence="4 9" id="KW-0808">Transferase</keyword>
<comment type="catalytic activity">
    <reaction evidence="7">
        <text>a 2'-deoxyadenosine in DNA + S-adenosyl-L-methionine = an N(6)-methyl-2'-deoxyadenosine in DNA + S-adenosyl-L-homocysteine + H(+)</text>
        <dbReference type="Rhea" id="RHEA:15197"/>
        <dbReference type="Rhea" id="RHEA-COMP:12418"/>
        <dbReference type="Rhea" id="RHEA-COMP:12419"/>
        <dbReference type="ChEBI" id="CHEBI:15378"/>
        <dbReference type="ChEBI" id="CHEBI:57856"/>
        <dbReference type="ChEBI" id="CHEBI:59789"/>
        <dbReference type="ChEBI" id="CHEBI:90615"/>
        <dbReference type="ChEBI" id="CHEBI:90616"/>
        <dbReference type="EC" id="2.1.1.72"/>
    </reaction>
</comment>
<dbReference type="GO" id="GO:0003677">
    <property type="term" value="F:DNA binding"/>
    <property type="evidence" value="ECO:0007669"/>
    <property type="project" value="InterPro"/>
</dbReference>
<accession>A0A2W5JZ56</accession>
<evidence type="ECO:0000313" key="9">
    <source>
        <dbReference type="EMBL" id="PZQ09049.1"/>
    </source>
</evidence>
<comment type="caution">
    <text evidence="9">The sequence shown here is derived from an EMBL/GenBank/DDBJ whole genome shotgun (WGS) entry which is preliminary data.</text>
</comment>
<sequence>MTEDEVREIAGKILGLENTDTSISGVGQITSFNQLGFSGVKDRPDGWYLPNEVSFPAIILEAKSESTTIKKAHIDELLKNLTIIEKKYKKHIGILYNGFVVKIYKDGIFLREEKELKNKEYYLSLFSENKIDTQKIYNITAKINNNLHFNFGIKNLYHRMIFTACALVAKRYGSVLIKGMNYTTFHTSIHTTLAKSFEEARRQNVKLDILLEAYSSIKMNITENQTAIDNFIESVCEISDNINSDFWNGEDVMAIFFNEFNRYKGKSESGQVFTPDHITSLMYKITEVNKDDLVLDAACGSGAFLVKAMCNMIKEAGGNSTDKAKIIKKEQLFGIELDKEIYALACANMLIHKDGKTNLEQFDARSYEAKKWIKSKKITKVLMNPPFENKYGCLDIVLNVLESLEKDKTCAFIMPDNKLETNIKKAKKILNNHYLTKIIKLPNEIFSGVTSSIFIFKSGIPQDDKKIFACAILDDGLETIKNQGRQDIKNKWEEIERYWVDVIYRQSGDSSIQWLNPNENLSYKALEKPFEISEHDFKKTVLNYILFKSNINPDEFKTRIIDFVLYNNRNNINNELIEIIKSKISLDNDNLDINATEWKKFSICGENGIFKLMHPKPRKSTEYLEEGEIPFVASGAFNNGIEKYVKTDEILDKGKCITVSAIGGFAFYQDKDFIGRGGAGSAIKILYSDRLNEKNALFICTVLQKSLSKYNFTIMLSGDKLKKEYIYLPTLGNNEIDWEYMEKYIDSIYELSNLWIQKA</sequence>
<gene>
    <name evidence="9" type="ORF">DI564_18120</name>
</gene>
<dbReference type="Gene3D" id="3.40.50.150">
    <property type="entry name" value="Vaccinia Virus protein VP39"/>
    <property type="match status" value="1"/>
</dbReference>
<dbReference type="GO" id="GO:0008170">
    <property type="term" value="F:N-methyltransferase activity"/>
    <property type="evidence" value="ECO:0007669"/>
    <property type="project" value="InterPro"/>
</dbReference>
<evidence type="ECO:0000256" key="4">
    <source>
        <dbReference type="ARBA" id="ARBA00022679"/>
    </source>
</evidence>
<dbReference type="AlphaFoldDB" id="A0A2W5JZ56"/>
<dbReference type="Pfam" id="PF02384">
    <property type="entry name" value="N6_Mtase"/>
    <property type="match status" value="1"/>
</dbReference>
<dbReference type="EC" id="2.1.1.72" evidence="2"/>
<reference evidence="9 10" key="1">
    <citation type="submission" date="2017-08" db="EMBL/GenBank/DDBJ databases">
        <title>Infants hospitalized years apart are colonized by the same room-sourced microbial strains.</title>
        <authorList>
            <person name="Brooks B."/>
            <person name="Olm M.R."/>
            <person name="Firek B.A."/>
            <person name="Baker R."/>
            <person name="Thomas B.C."/>
            <person name="Morowitz M.J."/>
            <person name="Banfield J.F."/>
        </authorList>
    </citation>
    <scope>NUCLEOTIDE SEQUENCE [LARGE SCALE GENOMIC DNA]</scope>
    <source>
        <strain evidence="9">S2_005_003_R2_42</strain>
    </source>
</reference>
<evidence type="ECO:0000256" key="3">
    <source>
        <dbReference type="ARBA" id="ARBA00022603"/>
    </source>
</evidence>
<evidence type="ECO:0000259" key="8">
    <source>
        <dbReference type="Pfam" id="PF02384"/>
    </source>
</evidence>
<comment type="similarity">
    <text evidence="1">Belongs to the N(4)/N(6)-methyltransferase family.</text>
</comment>
<dbReference type="SUPFAM" id="SSF53335">
    <property type="entry name" value="S-adenosyl-L-methionine-dependent methyltransferases"/>
    <property type="match status" value="1"/>
</dbReference>
<dbReference type="GO" id="GO:0009307">
    <property type="term" value="P:DNA restriction-modification system"/>
    <property type="evidence" value="ECO:0007669"/>
    <property type="project" value="UniProtKB-KW"/>
</dbReference>
<proteinExistence type="inferred from homology"/>
<dbReference type="GO" id="GO:0009007">
    <property type="term" value="F:site-specific DNA-methyltransferase (adenine-specific) activity"/>
    <property type="evidence" value="ECO:0007669"/>
    <property type="project" value="UniProtKB-EC"/>
</dbReference>
<keyword evidence="3 9" id="KW-0489">Methyltransferase</keyword>
<organism evidence="9 10">
    <name type="scientific">Rhodanobacter denitrificans</name>
    <dbReference type="NCBI Taxonomy" id="666685"/>
    <lineage>
        <taxon>Bacteria</taxon>
        <taxon>Pseudomonadati</taxon>
        <taxon>Pseudomonadota</taxon>
        <taxon>Gammaproteobacteria</taxon>
        <taxon>Lysobacterales</taxon>
        <taxon>Rhodanobacteraceae</taxon>
        <taxon>Rhodanobacter</taxon>
    </lineage>
</organism>
<dbReference type="InterPro" id="IPR051537">
    <property type="entry name" value="DNA_Adenine_Mtase"/>
</dbReference>
<dbReference type="EMBL" id="QFPO01000037">
    <property type="protein sequence ID" value="PZQ09049.1"/>
    <property type="molecule type" value="Genomic_DNA"/>
</dbReference>
<dbReference type="PANTHER" id="PTHR42933">
    <property type="entry name" value="SLR6095 PROTEIN"/>
    <property type="match status" value="1"/>
</dbReference>
<feature type="domain" description="DNA methylase adenine-specific" evidence="8">
    <location>
        <begin position="255"/>
        <end position="391"/>
    </location>
</feature>
<dbReference type="Proteomes" id="UP000249046">
    <property type="component" value="Unassembled WGS sequence"/>
</dbReference>
<evidence type="ECO:0000256" key="6">
    <source>
        <dbReference type="ARBA" id="ARBA00022747"/>
    </source>
</evidence>
<keyword evidence="6" id="KW-0680">Restriction system</keyword>
<evidence type="ECO:0000256" key="7">
    <source>
        <dbReference type="ARBA" id="ARBA00047942"/>
    </source>
</evidence>
<evidence type="ECO:0000256" key="5">
    <source>
        <dbReference type="ARBA" id="ARBA00022691"/>
    </source>
</evidence>
<dbReference type="GO" id="GO:0032259">
    <property type="term" value="P:methylation"/>
    <property type="evidence" value="ECO:0007669"/>
    <property type="project" value="UniProtKB-KW"/>
</dbReference>
<name>A0A2W5JZ56_9GAMM</name>
<evidence type="ECO:0000256" key="1">
    <source>
        <dbReference type="ARBA" id="ARBA00006594"/>
    </source>
</evidence>
<protein>
    <recommendedName>
        <fullName evidence="2">site-specific DNA-methyltransferase (adenine-specific)</fullName>
        <ecNumber evidence="2">2.1.1.72</ecNumber>
    </recommendedName>
</protein>
<keyword evidence="5" id="KW-0949">S-adenosyl-L-methionine</keyword>